<dbReference type="AlphaFoldDB" id="A0A1T4MCR2"/>
<name>A0A1T4MCR2_9FUSO</name>
<dbReference type="GO" id="GO:0031469">
    <property type="term" value="C:bacterial microcompartment"/>
    <property type="evidence" value="ECO:0007669"/>
    <property type="project" value="UniProtKB-SubCell"/>
</dbReference>
<dbReference type="SUPFAM" id="SSF159133">
    <property type="entry name" value="EutN/CcmL-like"/>
    <property type="match status" value="1"/>
</dbReference>
<organism evidence="3 4">
    <name type="scientific">Cetobacterium ceti</name>
    <dbReference type="NCBI Taxonomy" id="180163"/>
    <lineage>
        <taxon>Bacteria</taxon>
        <taxon>Fusobacteriati</taxon>
        <taxon>Fusobacteriota</taxon>
        <taxon>Fusobacteriia</taxon>
        <taxon>Fusobacteriales</taxon>
        <taxon>Fusobacteriaceae</taxon>
        <taxon>Cetobacterium</taxon>
    </lineage>
</organism>
<evidence type="ECO:0000256" key="1">
    <source>
        <dbReference type="ARBA" id="ARBA00024322"/>
    </source>
</evidence>
<dbReference type="Proteomes" id="UP000191153">
    <property type="component" value="Unassembled WGS sequence"/>
</dbReference>
<dbReference type="PANTHER" id="PTHR36539">
    <property type="entry name" value="ETHANOLAMINE UTILIZATION PROTEIN EUTN"/>
    <property type="match status" value="1"/>
</dbReference>
<comment type="subcellular location">
    <subcellularLocation>
        <location evidence="1">Bacterial microcompartment</location>
    </subcellularLocation>
</comment>
<dbReference type="PANTHER" id="PTHR36539:SF2">
    <property type="entry name" value="ETHANOLAMINE UTILIZATION PROTEIN"/>
    <property type="match status" value="1"/>
</dbReference>
<protein>
    <submittedName>
        <fullName evidence="3">Ethanolamine utilization protein EutN</fullName>
    </submittedName>
</protein>
<gene>
    <name evidence="3" type="ORF">SAMN02745174_01154</name>
</gene>
<sequence>MIIGNVVGNLWATRKEESLNGLKFLIVETIEKKTIVACDFVGAGIGDKVLITLGSSARKASENMNISIDAGIIGIIDGIEGE</sequence>
<accession>A0A1T4MCR2</accession>
<dbReference type="STRING" id="180163.SAMN02745174_01154"/>
<dbReference type="OrthoDB" id="196195at2"/>
<dbReference type="CDD" id="cd01614">
    <property type="entry name" value="EutN_CcmL"/>
    <property type="match status" value="1"/>
</dbReference>
<evidence type="ECO:0000256" key="2">
    <source>
        <dbReference type="ARBA" id="ARBA00024446"/>
    </source>
</evidence>
<reference evidence="3 4" key="1">
    <citation type="submission" date="2017-02" db="EMBL/GenBank/DDBJ databases">
        <authorList>
            <person name="Peterson S.W."/>
        </authorList>
    </citation>
    <scope>NUCLEOTIDE SEQUENCE [LARGE SCALE GENOMIC DNA]</scope>
    <source>
        <strain evidence="3 4">ATCC 700028</strain>
    </source>
</reference>
<dbReference type="InterPro" id="IPR004992">
    <property type="entry name" value="EutN_CcmL"/>
</dbReference>
<evidence type="ECO:0000313" key="3">
    <source>
        <dbReference type="EMBL" id="SJZ64578.1"/>
    </source>
</evidence>
<dbReference type="Pfam" id="PF03319">
    <property type="entry name" value="EutN_CcmL"/>
    <property type="match status" value="1"/>
</dbReference>
<dbReference type="PROSITE" id="PS51932">
    <property type="entry name" value="BMV"/>
    <property type="match status" value="1"/>
</dbReference>
<keyword evidence="2" id="KW-1283">Bacterial microcompartment</keyword>
<dbReference type="Gene3D" id="2.40.50.220">
    <property type="entry name" value="EutN/Ccml"/>
    <property type="match status" value="1"/>
</dbReference>
<proteinExistence type="predicted"/>
<dbReference type="InterPro" id="IPR036677">
    <property type="entry name" value="EutN_CcmL_sf"/>
</dbReference>
<dbReference type="EMBL" id="FUWX01000008">
    <property type="protein sequence ID" value="SJZ64578.1"/>
    <property type="molecule type" value="Genomic_DNA"/>
</dbReference>
<dbReference type="RefSeq" id="WP_078693652.1">
    <property type="nucleotide sequence ID" value="NZ_FUWX01000008.1"/>
</dbReference>
<evidence type="ECO:0000313" key="4">
    <source>
        <dbReference type="Proteomes" id="UP000191153"/>
    </source>
</evidence>
<keyword evidence="4" id="KW-1185">Reference proteome</keyword>